<organism evidence="2 3">
    <name type="scientific">Streptomyces misionensis</name>
    <dbReference type="NCBI Taxonomy" id="67331"/>
    <lineage>
        <taxon>Bacteria</taxon>
        <taxon>Bacillati</taxon>
        <taxon>Actinomycetota</taxon>
        <taxon>Actinomycetes</taxon>
        <taxon>Kitasatosporales</taxon>
        <taxon>Streptomycetaceae</taxon>
        <taxon>Streptomyces</taxon>
    </lineage>
</organism>
<evidence type="ECO:0000313" key="3">
    <source>
        <dbReference type="Proteomes" id="UP000182375"/>
    </source>
</evidence>
<accession>A0A1H4IFN2</accession>
<dbReference type="Proteomes" id="UP000182375">
    <property type="component" value="Unassembled WGS sequence"/>
</dbReference>
<sequence length="163" mass="16590">MRLRTIAGVFAAGLTLAAAGTQTALADPPPNSAPPEVTVTVQDTSSLMDVSCTFNALKPNHSGSRMTGTGGIKTCVGAPVTCNSESDLEFYNNFSGMWMTAATSRQSQCAPPLRSSTAAATCVNHPGDPSVGWRTMTIGTLVSSGGQVGSGEADSPVLYVSCA</sequence>
<keyword evidence="1" id="KW-0732">Signal</keyword>
<protein>
    <recommendedName>
        <fullName evidence="4">Secreted protein</fullName>
    </recommendedName>
</protein>
<reference evidence="2 3" key="1">
    <citation type="submission" date="2016-10" db="EMBL/GenBank/DDBJ databases">
        <authorList>
            <person name="de Groot N.N."/>
        </authorList>
    </citation>
    <scope>NUCLEOTIDE SEQUENCE [LARGE SCALE GENOMIC DNA]</scope>
    <source>
        <strain evidence="2 3">DSM 40306</strain>
    </source>
</reference>
<dbReference type="RefSeq" id="WP_143060395.1">
    <property type="nucleotide sequence ID" value="NZ_FNTD01000003.1"/>
</dbReference>
<gene>
    <name evidence="2" type="ORF">SAMN04490357_0258</name>
</gene>
<name>A0A1H4IFN2_9ACTN</name>
<evidence type="ECO:0008006" key="4">
    <source>
        <dbReference type="Google" id="ProtNLM"/>
    </source>
</evidence>
<feature type="chain" id="PRO_5010300030" description="Secreted protein" evidence="1">
    <location>
        <begin position="27"/>
        <end position="163"/>
    </location>
</feature>
<feature type="signal peptide" evidence="1">
    <location>
        <begin position="1"/>
        <end position="26"/>
    </location>
</feature>
<evidence type="ECO:0000313" key="2">
    <source>
        <dbReference type="EMBL" id="SEB32148.1"/>
    </source>
</evidence>
<proteinExistence type="predicted"/>
<dbReference type="STRING" id="67331.SAMN04490357_0258"/>
<evidence type="ECO:0000256" key="1">
    <source>
        <dbReference type="SAM" id="SignalP"/>
    </source>
</evidence>
<dbReference type="GeneID" id="95509556"/>
<dbReference type="EMBL" id="FNTD01000003">
    <property type="protein sequence ID" value="SEB32148.1"/>
    <property type="molecule type" value="Genomic_DNA"/>
</dbReference>
<dbReference type="AlphaFoldDB" id="A0A1H4IFN2"/>